<evidence type="ECO:0000313" key="3">
    <source>
        <dbReference type="Proteomes" id="UP000467841"/>
    </source>
</evidence>
<dbReference type="AlphaFoldDB" id="A0A6D2IAP2"/>
<protein>
    <recommendedName>
        <fullName evidence="1">Helitron helicase-like domain-containing protein</fullName>
    </recommendedName>
</protein>
<keyword evidence="3" id="KW-1185">Reference proteome</keyword>
<dbReference type="Pfam" id="PF14214">
    <property type="entry name" value="Helitron_like_N"/>
    <property type="match status" value="1"/>
</dbReference>
<dbReference type="InterPro" id="IPR025476">
    <property type="entry name" value="Helitron_helicase-like"/>
</dbReference>
<proteinExistence type="predicted"/>
<dbReference type="InterPro" id="IPR024083">
    <property type="entry name" value="Fumarase/histidase_N"/>
</dbReference>
<dbReference type="EMBL" id="CACVBM020000932">
    <property type="protein sequence ID" value="CAA7024783.1"/>
    <property type="molecule type" value="Genomic_DNA"/>
</dbReference>
<organism evidence="2 3">
    <name type="scientific">Microthlaspi erraticum</name>
    <dbReference type="NCBI Taxonomy" id="1685480"/>
    <lineage>
        <taxon>Eukaryota</taxon>
        <taxon>Viridiplantae</taxon>
        <taxon>Streptophyta</taxon>
        <taxon>Embryophyta</taxon>
        <taxon>Tracheophyta</taxon>
        <taxon>Spermatophyta</taxon>
        <taxon>Magnoliopsida</taxon>
        <taxon>eudicotyledons</taxon>
        <taxon>Gunneridae</taxon>
        <taxon>Pentapetalae</taxon>
        <taxon>rosids</taxon>
        <taxon>malvids</taxon>
        <taxon>Brassicales</taxon>
        <taxon>Brassicaceae</taxon>
        <taxon>Coluteocarpeae</taxon>
        <taxon>Microthlaspi</taxon>
    </lineage>
</organism>
<reference evidence="2" key="1">
    <citation type="submission" date="2020-01" db="EMBL/GenBank/DDBJ databases">
        <authorList>
            <person name="Mishra B."/>
        </authorList>
    </citation>
    <scope>NUCLEOTIDE SEQUENCE [LARGE SCALE GENOMIC DNA]</scope>
</reference>
<dbReference type="Proteomes" id="UP000467841">
    <property type="component" value="Unassembled WGS sequence"/>
</dbReference>
<name>A0A6D2IAP2_9BRAS</name>
<evidence type="ECO:0000313" key="2">
    <source>
        <dbReference type="EMBL" id="CAA7024783.1"/>
    </source>
</evidence>
<comment type="caution">
    <text evidence="2">The sequence shown here is derived from an EMBL/GenBank/DDBJ whole genome shotgun (WGS) entry which is preliminary data.</text>
</comment>
<feature type="domain" description="Helitron helicase-like" evidence="1">
    <location>
        <begin position="203"/>
        <end position="386"/>
    </location>
</feature>
<dbReference type="PANTHER" id="PTHR45786">
    <property type="entry name" value="DNA BINDING PROTEIN-LIKE"/>
    <property type="match status" value="1"/>
</dbReference>
<dbReference type="PANTHER" id="PTHR45786:SF74">
    <property type="entry name" value="ATP-DEPENDENT DNA HELICASE"/>
    <property type="match status" value="1"/>
</dbReference>
<sequence>MEKDNPIMQCTYCNALVWYSEKTGEDRDGAPTFTICCQQGRVKLPPLRKPPPYLENLLANNPEFRRLIRVYNSILAFTSIGAKIDYSIIIGLDPCFQLPAKDRYKANQIEDLTIRLVGRKGKGKQYDLPQVQEVAGLIVGDLTATTGYRDIVLQLHSSHLQEIRDDHPLFMSLQYPLFFHPEIPHAVTQQGERKRSNISTREYYAYQLQTRLTEGMTIVKGGRLFHQYAVDAYTAIEQKRLQWARDNQEQLRADLYNNVFDAVGKGETEGTKIGKRIILPSSFTGGPRYMIEKYHDAMAICRHYGNPTLFITMTANPNWDEIKEHIAKHGETAGNQRPDMETRVFEKKLGDLLKDLEKGLFFSPYIAALHTVEFQKQGLPHAHMLIWLKRETTIPTPDEVNKIISAELPNKEEDPIGFELVEKHMMHGPCGVDRPSSPCMSKKFCTKKYPRQYNEFTSIDKSGYIIYRCRHNEASIVKKGVTNLDNRFVIPHNLEILKKYQAHINVEWCNTTNAIKYLFKYITKGVDKATFMIEKGTPELGDEKFKVVKERNEIQEFLDCRFLSACEAMWRIFAFHIHKGLNCLYLSKVPQVTEVPCFSKDGDVYLQFIFAVFSIDDTLEVNKVERVAYDDVKAVEYFLKQKFESQPEIVKVGKLSLCSTKYLATLDNSL</sequence>
<evidence type="ECO:0000259" key="1">
    <source>
        <dbReference type="Pfam" id="PF14214"/>
    </source>
</evidence>
<gene>
    <name evidence="2" type="ORF">MERR_LOCUS12018</name>
</gene>
<accession>A0A6D2IAP2</accession>
<dbReference type="OrthoDB" id="1900198at2759"/>
<dbReference type="Gene3D" id="1.10.275.10">
    <property type="entry name" value="Fumarase/aspartase (N-terminal domain)"/>
    <property type="match status" value="1"/>
</dbReference>